<dbReference type="HOGENOM" id="CLU_2426510_0_0_1"/>
<sequence>MSIAECPRCGYHLETDLKVRALDVHLANDAIEDPQKGVSALEAEGEKASLLRRINNTREKTRCLPFEVLSNIFQFARPPIDFTAVETTVST</sequence>
<dbReference type="Proteomes" id="UP000008493">
    <property type="component" value="Unassembled WGS sequence"/>
</dbReference>
<dbReference type="InParanoid" id="K5X0W3"/>
<organism evidence="1 2">
    <name type="scientific">Agaricus bisporus var. burnettii (strain JB137-S8 / ATCC MYA-4627 / FGSC 10392)</name>
    <name type="common">White button mushroom</name>
    <dbReference type="NCBI Taxonomy" id="597362"/>
    <lineage>
        <taxon>Eukaryota</taxon>
        <taxon>Fungi</taxon>
        <taxon>Dikarya</taxon>
        <taxon>Basidiomycota</taxon>
        <taxon>Agaricomycotina</taxon>
        <taxon>Agaricomycetes</taxon>
        <taxon>Agaricomycetidae</taxon>
        <taxon>Agaricales</taxon>
        <taxon>Agaricineae</taxon>
        <taxon>Agaricaceae</taxon>
        <taxon>Agaricus</taxon>
    </lineage>
</organism>
<reference evidence="2" key="1">
    <citation type="journal article" date="2012" name="Proc. Natl. Acad. Sci. U.S.A.">
        <title>Genome sequence of the button mushroom Agaricus bisporus reveals mechanisms governing adaptation to a humic-rich ecological niche.</title>
        <authorList>
            <person name="Morin E."/>
            <person name="Kohler A."/>
            <person name="Baker A.R."/>
            <person name="Foulongne-Oriol M."/>
            <person name="Lombard V."/>
            <person name="Nagy L.G."/>
            <person name="Ohm R.A."/>
            <person name="Patyshakuliyeva A."/>
            <person name="Brun A."/>
            <person name="Aerts A.L."/>
            <person name="Bailey A.M."/>
            <person name="Billette C."/>
            <person name="Coutinho P.M."/>
            <person name="Deakin G."/>
            <person name="Doddapaneni H."/>
            <person name="Floudas D."/>
            <person name="Grimwood J."/>
            <person name="Hilden K."/>
            <person name="Kuees U."/>
            <person name="LaButti K.M."/>
            <person name="Lapidus A."/>
            <person name="Lindquist E.A."/>
            <person name="Lucas S.M."/>
            <person name="Murat C."/>
            <person name="Riley R.W."/>
            <person name="Salamov A.A."/>
            <person name="Schmutz J."/>
            <person name="Subramanian V."/>
            <person name="Woesten H.A.B."/>
            <person name="Xu J."/>
            <person name="Eastwood D.C."/>
            <person name="Foster G.D."/>
            <person name="Sonnenberg A.S."/>
            <person name="Cullen D."/>
            <person name="de Vries R.P."/>
            <person name="Lundell T."/>
            <person name="Hibbett D.S."/>
            <person name="Henrissat B."/>
            <person name="Burton K.S."/>
            <person name="Kerrigan R.W."/>
            <person name="Challen M.P."/>
            <person name="Grigoriev I.V."/>
            <person name="Martin F."/>
        </authorList>
    </citation>
    <scope>NUCLEOTIDE SEQUENCE [LARGE SCALE GENOMIC DNA]</scope>
    <source>
        <strain evidence="2">JB137-S8 / ATCC MYA-4627 / FGSC 10392</strain>
    </source>
</reference>
<proteinExistence type="predicted"/>
<accession>K5X0W3</accession>
<keyword evidence="2" id="KW-1185">Reference proteome</keyword>
<protein>
    <submittedName>
        <fullName evidence="1">Uncharacterized protein</fullName>
    </submittedName>
</protein>
<dbReference type="EMBL" id="JH971402">
    <property type="protein sequence ID" value="EKM76532.1"/>
    <property type="molecule type" value="Genomic_DNA"/>
</dbReference>
<dbReference type="KEGG" id="abp:AGABI1DRAFT131353"/>
<dbReference type="RefSeq" id="XP_007332967.1">
    <property type="nucleotide sequence ID" value="XM_007332905.1"/>
</dbReference>
<evidence type="ECO:0000313" key="1">
    <source>
        <dbReference type="EMBL" id="EKM76532.1"/>
    </source>
</evidence>
<dbReference type="GeneID" id="18827423"/>
<dbReference type="AlphaFoldDB" id="K5X0W3"/>
<gene>
    <name evidence="1" type="ORF">AGABI1DRAFT_131353</name>
</gene>
<name>K5X0W3_AGABU</name>
<evidence type="ECO:0000313" key="2">
    <source>
        <dbReference type="Proteomes" id="UP000008493"/>
    </source>
</evidence>